<protein>
    <submittedName>
        <fullName evidence="2">XRE family transcriptional regulator</fullName>
    </submittedName>
</protein>
<dbReference type="Proteomes" id="UP000292085">
    <property type="component" value="Unassembled WGS sequence"/>
</dbReference>
<sequence>MKHSSIEIDAGARILTQSLRAIRKKRGMTASDIAAALEMPLRTYQEFESGRGPLTHERLFAFAEATDSDPYALLLGAIFAQADLAIDCADTKFCMIMMIYFEEFARERCGDIAYLDPPNLAGGFDRLFKDFGVLLDDRERFLQNWLANRTGSIGLAALRQRMVNRRERKAGKTRKE</sequence>
<keyword evidence="3" id="KW-1185">Reference proteome</keyword>
<dbReference type="PROSITE" id="PS50943">
    <property type="entry name" value="HTH_CROC1"/>
    <property type="match status" value="1"/>
</dbReference>
<evidence type="ECO:0000259" key="1">
    <source>
        <dbReference type="PROSITE" id="PS50943"/>
    </source>
</evidence>
<evidence type="ECO:0000313" key="2">
    <source>
        <dbReference type="EMBL" id="RZF60854.1"/>
    </source>
</evidence>
<dbReference type="InterPro" id="IPR010982">
    <property type="entry name" value="Lambda_DNA-bd_dom_sf"/>
</dbReference>
<evidence type="ECO:0000313" key="3">
    <source>
        <dbReference type="Proteomes" id="UP000292085"/>
    </source>
</evidence>
<dbReference type="GO" id="GO:0003677">
    <property type="term" value="F:DNA binding"/>
    <property type="evidence" value="ECO:0007669"/>
    <property type="project" value="InterPro"/>
</dbReference>
<dbReference type="OrthoDB" id="7477536at2"/>
<dbReference type="SUPFAM" id="SSF47413">
    <property type="entry name" value="lambda repressor-like DNA-binding domains"/>
    <property type="match status" value="1"/>
</dbReference>
<dbReference type="CDD" id="cd00093">
    <property type="entry name" value="HTH_XRE"/>
    <property type="match status" value="1"/>
</dbReference>
<dbReference type="EMBL" id="SGIS01000047">
    <property type="protein sequence ID" value="RZF60854.1"/>
    <property type="molecule type" value="Genomic_DNA"/>
</dbReference>
<reference evidence="2 3" key="1">
    <citation type="submission" date="2019-02" db="EMBL/GenBank/DDBJ databases">
        <authorList>
            <person name="Li Y."/>
        </authorList>
    </citation>
    <scope>NUCLEOTIDE SEQUENCE [LARGE SCALE GENOMIC DNA]</scope>
    <source>
        <strain evidence="2 3">3-7</strain>
    </source>
</reference>
<name>A0A4Q6XTR3_9SPHN</name>
<feature type="domain" description="HTH cro/C1-type" evidence="1">
    <location>
        <begin position="19"/>
        <end position="73"/>
    </location>
</feature>
<proteinExistence type="predicted"/>
<dbReference type="Pfam" id="PF01381">
    <property type="entry name" value="HTH_3"/>
    <property type="match status" value="1"/>
</dbReference>
<gene>
    <name evidence="2" type="ORF">EWE75_20815</name>
</gene>
<dbReference type="SMART" id="SM00530">
    <property type="entry name" value="HTH_XRE"/>
    <property type="match status" value="1"/>
</dbReference>
<organism evidence="2 3">
    <name type="scientific">Sphingomonas populi</name>
    <dbReference type="NCBI Taxonomy" id="2484750"/>
    <lineage>
        <taxon>Bacteria</taxon>
        <taxon>Pseudomonadati</taxon>
        <taxon>Pseudomonadota</taxon>
        <taxon>Alphaproteobacteria</taxon>
        <taxon>Sphingomonadales</taxon>
        <taxon>Sphingomonadaceae</taxon>
        <taxon>Sphingomonas</taxon>
    </lineage>
</organism>
<dbReference type="AlphaFoldDB" id="A0A4Q6XTR3"/>
<dbReference type="RefSeq" id="WP_130160015.1">
    <property type="nucleotide sequence ID" value="NZ_SGIS01000047.1"/>
</dbReference>
<comment type="caution">
    <text evidence="2">The sequence shown here is derived from an EMBL/GenBank/DDBJ whole genome shotgun (WGS) entry which is preliminary data.</text>
</comment>
<accession>A0A4Q6XTR3</accession>
<dbReference type="Gene3D" id="1.10.260.40">
    <property type="entry name" value="lambda repressor-like DNA-binding domains"/>
    <property type="match status" value="1"/>
</dbReference>
<dbReference type="InterPro" id="IPR001387">
    <property type="entry name" value="Cro/C1-type_HTH"/>
</dbReference>